<comment type="caution">
    <text evidence="3">The sequence shown here is derived from an EMBL/GenBank/DDBJ whole genome shotgun (WGS) entry which is preliminary data.</text>
</comment>
<dbReference type="Gene3D" id="3.40.50.880">
    <property type="match status" value="1"/>
</dbReference>
<feature type="chain" id="PRO_5046181454" evidence="1">
    <location>
        <begin position="37"/>
        <end position="270"/>
    </location>
</feature>
<sequence length="270" mass="27653">MNGKQEHSRRGVLRSAAGVTLGAGIAAGISAAPATAAPATAAPATAAGPGGGRKPRQVQVAVLLYDGFTALDAVGPYEALCRVPGVRVTTVAVKAGLVRTDTGELGLPAAKSLREVPRPDVLVIPGGGERGTTASMADARILDWIRRAHRHTTWTTSICTGSLILGAAGLLRGVPATTYWASRPYLKEVGAIYTPGRFVESGRIITAAGVSAGIDMGLHLAARLSDEEVGRAMELALEYDPEPPFGTGSPEKASPETTALALKLLADSAT</sequence>
<gene>
    <name evidence="3" type="ORF">SYYSPA8_12360</name>
</gene>
<dbReference type="InterPro" id="IPR029062">
    <property type="entry name" value="Class_I_gatase-like"/>
</dbReference>
<dbReference type="PANTHER" id="PTHR43130">
    <property type="entry name" value="ARAC-FAMILY TRANSCRIPTIONAL REGULATOR"/>
    <property type="match status" value="1"/>
</dbReference>
<dbReference type="SUPFAM" id="SSF52317">
    <property type="entry name" value="Class I glutamine amidotransferase-like"/>
    <property type="match status" value="1"/>
</dbReference>
<dbReference type="RefSeq" id="WP_323447163.1">
    <property type="nucleotide sequence ID" value="NZ_BSBI01000004.1"/>
</dbReference>
<name>A0ABQ5NYQ7_9ACTN</name>
<dbReference type="InterPro" id="IPR052158">
    <property type="entry name" value="INH-QAR"/>
</dbReference>
<dbReference type="InterPro" id="IPR006311">
    <property type="entry name" value="TAT_signal"/>
</dbReference>
<evidence type="ECO:0000313" key="4">
    <source>
        <dbReference type="Proteomes" id="UP001291653"/>
    </source>
</evidence>
<evidence type="ECO:0000313" key="3">
    <source>
        <dbReference type="EMBL" id="GLF95091.1"/>
    </source>
</evidence>
<dbReference type="Pfam" id="PF01965">
    <property type="entry name" value="DJ-1_PfpI"/>
    <property type="match status" value="1"/>
</dbReference>
<accession>A0ABQ5NYQ7</accession>
<protein>
    <submittedName>
        <fullName evidence="3">DJ-1/PfpI family protein</fullName>
    </submittedName>
</protein>
<dbReference type="PROSITE" id="PS51318">
    <property type="entry name" value="TAT"/>
    <property type="match status" value="1"/>
</dbReference>
<evidence type="ECO:0000256" key="1">
    <source>
        <dbReference type="SAM" id="SignalP"/>
    </source>
</evidence>
<dbReference type="PANTHER" id="PTHR43130:SF2">
    <property type="entry name" value="DJ-1_PFPI DOMAIN-CONTAINING PROTEIN"/>
    <property type="match status" value="1"/>
</dbReference>
<dbReference type="Proteomes" id="UP001291653">
    <property type="component" value="Unassembled WGS sequence"/>
</dbReference>
<proteinExistence type="predicted"/>
<reference evidence="3 4" key="1">
    <citation type="submission" date="2022-10" db="EMBL/GenBank/DDBJ databases">
        <title>Draft genome sequence of Streptomyces sp. YSPA8.</title>
        <authorList>
            <person name="Moriuchi R."/>
            <person name="Dohra H."/>
            <person name="Yamamura H."/>
            <person name="Kodani S."/>
        </authorList>
    </citation>
    <scope>NUCLEOTIDE SEQUENCE [LARGE SCALE GENOMIC DNA]</scope>
    <source>
        <strain evidence="3 4">YSPA8</strain>
    </source>
</reference>
<feature type="domain" description="DJ-1/PfpI" evidence="2">
    <location>
        <begin position="59"/>
        <end position="221"/>
    </location>
</feature>
<dbReference type="InterPro" id="IPR002818">
    <property type="entry name" value="DJ-1/PfpI"/>
</dbReference>
<organism evidence="3 4">
    <name type="scientific">Streptomyces yaizuensis</name>
    <dbReference type="NCBI Taxonomy" id="2989713"/>
    <lineage>
        <taxon>Bacteria</taxon>
        <taxon>Bacillati</taxon>
        <taxon>Actinomycetota</taxon>
        <taxon>Actinomycetes</taxon>
        <taxon>Kitasatosporales</taxon>
        <taxon>Streptomycetaceae</taxon>
        <taxon>Streptomyces</taxon>
    </lineage>
</organism>
<dbReference type="CDD" id="cd03139">
    <property type="entry name" value="GATase1_PfpI_2"/>
    <property type="match status" value="1"/>
</dbReference>
<dbReference type="EMBL" id="BSBI01000004">
    <property type="protein sequence ID" value="GLF95091.1"/>
    <property type="molecule type" value="Genomic_DNA"/>
</dbReference>
<keyword evidence="4" id="KW-1185">Reference proteome</keyword>
<feature type="signal peptide" evidence="1">
    <location>
        <begin position="1"/>
        <end position="36"/>
    </location>
</feature>
<keyword evidence="1" id="KW-0732">Signal</keyword>
<evidence type="ECO:0000259" key="2">
    <source>
        <dbReference type="Pfam" id="PF01965"/>
    </source>
</evidence>